<comment type="cofactor">
    <cofactor evidence="11">
        <name>Mg(2+)</name>
        <dbReference type="ChEBI" id="CHEBI:18420"/>
    </cofactor>
    <cofactor evidence="11">
        <name>Mn(2+)</name>
        <dbReference type="ChEBI" id="CHEBI:29035"/>
    </cofactor>
    <text evidence="11">Magnesium. Can also use manganese.</text>
</comment>
<evidence type="ECO:0000256" key="3">
    <source>
        <dbReference type="ARBA" id="ARBA00022630"/>
    </source>
</evidence>
<protein>
    <recommendedName>
        <fullName evidence="2 10">FAD:protein FMN transferase</fullName>
        <ecNumber evidence="1 10">2.7.1.180</ecNumber>
    </recommendedName>
    <alternativeName>
        <fullName evidence="8 10">Flavin transferase</fullName>
    </alternativeName>
</protein>
<sequence length="310" mass="34315">MNRFKRKCRLMGCSFELGLIASDAAIANQYLEQGIREIQRIENLLSEFKPDSQISIINQHAGEATVHVDNEVVQLLHRSQKISSISNGYFDITVGPLKKLFRFKNEAFVFPAKHSIAKALKKVGYRKISIDPETNSVKLNSKGMHISLAAIGKGYAADVVRKMWKENNVIGGYIDASGDLTAFGHDEKGEPWKIGIANPDNRNETLLTIPLHEASVATSGDYEQHFIHNGSRYSHNINPKDGKPIKGIKSVSIVSPSAELSDALATAVYAMGIDKGLSFLNQLPKTHGIIIDDQNKIFFTKQLHYEAVSI</sequence>
<reference evidence="12 13" key="1">
    <citation type="submission" date="2019-08" db="EMBL/GenBank/DDBJ databases">
        <title>Professor.</title>
        <authorList>
            <person name="Park J.S."/>
        </authorList>
    </citation>
    <scope>NUCLEOTIDE SEQUENCE [LARGE SCALE GENOMIC DNA]</scope>
    <source>
        <strain evidence="12 13">176CP5-101</strain>
    </source>
</reference>
<feature type="binding site" evidence="11">
    <location>
        <position position="266"/>
    </location>
    <ligand>
        <name>Mg(2+)</name>
        <dbReference type="ChEBI" id="CHEBI:18420"/>
    </ligand>
</feature>
<keyword evidence="4 10" id="KW-0808">Transferase</keyword>
<gene>
    <name evidence="12" type="ORF">FVB32_13050</name>
</gene>
<dbReference type="Gene3D" id="3.10.520.10">
    <property type="entry name" value="ApbE-like domains"/>
    <property type="match status" value="1"/>
</dbReference>
<evidence type="ECO:0000256" key="4">
    <source>
        <dbReference type="ARBA" id="ARBA00022679"/>
    </source>
</evidence>
<dbReference type="Pfam" id="PF02424">
    <property type="entry name" value="ApbE"/>
    <property type="match status" value="1"/>
</dbReference>
<evidence type="ECO:0000256" key="1">
    <source>
        <dbReference type="ARBA" id="ARBA00011955"/>
    </source>
</evidence>
<feature type="binding site" evidence="11">
    <location>
        <position position="150"/>
    </location>
    <ligand>
        <name>Mg(2+)</name>
        <dbReference type="ChEBI" id="CHEBI:18420"/>
    </ligand>
</feature>
<dbReference type="InterPro" id="IPR003374">
    <property type="entry name" value="ApbE-like_sf"/>
</dbReference>
<feature type="binding site" evidence="11">
    <location>
        <position position="262"/>
    </location>
    <ligand>
        <name>Mg(2+)</name>
        <dbReference type="ChEBI" id="CHEBI:18420"/>
    </ligand>
</feature>
<keyword evidence="7 10" id="KW-0460">Magnesium</keyword>
<keyword evidence="3 10" id="KW-0285">Flavoprotein</keyword>
<dbReference type="GO" id="GO:0016740">
    <property type="term" value="F:transferase activity"/>
    <property type="evidence" value="ECO:0007669"/>
    <property type="project" value="UniProtKB-UniRule"/>
</dbReference>
<dbReference type="SUPFAM" id="SSF143631">
    <property type="entry name" value="ApbE-like"/>
    <property type="match status" value="1"/>
</dbReference>
<keyword evidence="6 10" id="KW-0274">FAD</keyword>
<comment type="catalytic activity">
    <reaction evidence="9 10">
        <text>L-threonyl-[protein] + FAD = FMN-L-threonyl-[protein] + AMP + H(+)</text>
        <dbReference type="Rhea" id="RHEA:36847"/>
        <dbReference type="Rhea" id="RHEA-COMP:11060"/>
        <dbReference type="Rhea" id="RHEA-COMP:11061"/>
        <dbReference type="ChEBI" id="CHEBI:15378"/>
        <dbReference type="ChEBI" id="CHEBI:30013"/>
        <dbReference type="ChEBI" id="CHEBI:57692"/>
        <dbReference type="ChEBI" id="CHEBI:74257"/>
        <dbReference type="ChEBI" id="CHEBI:456215"/>
        <dbReference type="EC" id="2.7.1.180"/>
    </reaction>
</comment>
<evidence type="ECO:0000256" key="9">
    <source>
        <dbReference type="ARBA" id="ARBA00048540"/>
    </source>
</evidence>
<evidence type="ECO:0000256" key="8">
    <source>
        <dbReference type="ARBA" id="ARBA00031306"/>
    </source>
</evidence>
<dbReference type="InterPro" id="IPR024932">
    <property type="entry name" value="ApbE"/>
</dbReference>
<comment type="similarity">
    <text evidence="10">Belongs to the ApbE family.</text>
</comment>
<evidence type="ECO:0000256" key="5">
    <source>
        <dbReference type="ARBA" id="ARBA00022723"/>
    </source>
</evidence>
<evidence type="ECO:0000313" key="12">
    <source>
        <dbReference type="EMBL" id="TXN35502.1"/>
    </source>
</evidence>
<dbReference type="EC" id="2.7.1.180" evidence="1 10"/>
<dbReference type="PIRSF" id="PIRSF006268">
    <property type="entry name" value="ApbE"/>
    <property type="match status" value="1"/>
</dbReference>
<evidence type="ECO:0000256" key="2">
    <source>
        <dbReference type="ARBA" id="ARBA00016337"/>
    </source>
</evidence>
<dbReference type="PANTHER" id="PTHR30040">
    <property type="entry name" value="THIAMINE BIOSYNTHESIS LIPOPROTEIN APBE"/>
    <property type="match status" value="1"/>
</dbReference>
<evidence type="ECO:0000256" key="7">
    <source>
        <dbReference type="ARBA" id="ARBA00022842"/>
    </source>
</evidence>
<accession>A0A5C8V327</accession>
<dbReference type="EMBL" id="VRUR01000002">
    <property type="protein sequence ID" value="TXN35502.1"/>
    <property type="molecule type" value="Genomic_DNA"/>
</dbReference>
<evidence type="ECO:0000256" key="6">
    <source>
        <dbReference type="ARBA" id="ARBA00022827"/>
    </source>
</evidence>
<dbReference type="Proteomes" id="UP000321456">
    <property type="component" value="Unassembled WGS sequence"/>
</dbReference>
<name>A0A5C8V327_9FLAO</name>
<keyword evidence="5 10" id="KW-0479">Metal-binding</keyword>
<evidence type="ECO:0000313" key="13">
    <source>
        <dbReference type="Proteomes" id="UP000321456"/>
    </source>
</evidence>
<keyword evidence="13" id="KW-1185">Reference proteome</keyword>
<organism evidence="12 13">
    <name type="scientific">Flagellimonas hymeniacidonis</name>
    <dbReference type="NCBI Taxonomy" id="2603628"/>
    <lineage>
        <taxon>Bacteria</taxon>
        <taxon>Pseudomonadati</taxon>
        <taxon>Bacteroidota</taxon>
        <taxon>Flavobacteriia</taxon>
        <taxon>Flavobacteriales</taxon>
        <taxon>Flavobacteriaceae</taxon>
        <taxon>Flagellimonas</taxon>
    </lineage>
</organism>
<proteinExistence type="inferred from homology"/>
<comment type="caution">
    <text evidence="12">The sequence shown here is derived from an EMBL/GenBank/DDBJ whole genome shotgun (WGS) entry which is preliminary data.</text>
</comment>
<evidence type="ECO:0000256" key="10">
    <source>
        <dbReference type="PIRNR" id="PIRNR006268"/>
    </source>
</evidence>
<dbReference type="PANTHER" id="PTHR30040:SF2">
    <property type="entry name" value="FAD:PROTEIN FMN TRANSFERASE"/>
    <property type="match status" value="1"/>
</dbReference>
<evidence type="ECO:0000256" key="11">
    <source>
        <dbReference type="PIRSR" id="PIRSR006268-2"/>
    </source>
</evidence>
<dbReference type="AlphaFoldDB" id="A0A5C8V327"/>
<dbReference type="GO" id="GO:0046872">
    <property type="term" value="F:metal ion binding"/>
    <property type="evidence" value="ECO:0007669"/>
    <property type="project" value="UniProtKB-UniRule"/>
</dbReference>